<dbReference type="AlphaFoldDB" id="A0A072NMW9"/>
<evidence type="ECO:0000256" key="2">
    <source>
        <dbReference type="SAM" id="MobiDB-lite"/>
    </source>
</evidence>
<protein>
    <submittedName>
        <fullName evidence="3">Spore germination protein gerPA/gerPF</fullName>
    </submittedName>
</protein>
<reference evidence="3 4" key="1">
    <citation type="submission" date="2014-04" db="EMBL/GenBank/DDBJ databases">
        <title>Draft genome sequence of Bacillus azotoformans MEV2011, a (co-) denitrifying strain unable to grow in the presence of oxygen.</title>
        <authorList>
            <person name="Nielsen M."/>
            <person name="Schreiber L."/>
            <person name="Finster K."/>
            <person name="Schramm A."/>
        </authorList>
    </citation>
    <scope>NUCLEOTIDE SEQUENCE [LARGE SCALE GENOMIC DNA]</scope>
    <source>
        <strain evidence="3 4">MEV2011</strain>
    </source>
</reference>
<comment type="caution">
    <text evidence="3">The sequence shown here is derived from an EMBL/GenBank/DDBJ whole genome shotgun (WGS) entry which is preliminary data.</text>
</comment>
<dbReference type="PANTHER" id="PTHR37808">
    <property type="entry name" value="SPORE GERMINATION PROTEIN-LIKE PROTEIN YDZR-RELATED"/>
    <property type="match status" value="1"/>
</dbReference>
<evidence type="ECO:0000256" key="1">
    <source>
        <dbReference type="ARBA" id="ARBA00008103"/>
    </source>
</evidence>
<dbReference type="PANTHER" id="PTHR37808:SF1">
    <property type="entry name" value="SPORE GERMINATION PROTEIN-LIKE PROTEIN YDZR"/>
    <property type="match status" value="1"/>
</dbReference>
<feature type="compositionally biased region" description="Low complexity" evidence="2">
    <location>
        <begin position="43"/>
        <end position="52"/>
    </location>
</feature>
<accession>A0A072NMW9</accession>
<evidence type="ECO:0000313" key="4">
    <source>
        <dbReference type="Proteomes" id="UP000027936"/>
    </source>
</evidence>
<dbReference type="InterPro" id="IPR019618">
    <property type="entry name" value="Spore_germination_GerPA"/>
</dbReference>
<organism evidence="3 4">
    <name type="scientific">Schinkia azotoformans MEV2011</name>
    <dbReference type="NCBI Taxonomy" id="1348973"/>
    <lineage>
        <taxon>Bacteria</taxon>
        <taxon>Bacillati</taxon>
        <taxon>Bacillota</taxon>
        <taxon>Bacilli</taxon>
        <taxon>Bacillales</taxon>
        <taxon>Bacillaceae</taxon>
        <taxon>Calidifontibacillus/Schinkia group</taxon>
        <taxon>Schinkia</taxon>
    </lineage>
</organism>
<dbReference type="EMBL" id="JJRY01000008">
    <property type="protein sequence ID" value="KEF38258.1"/>
    <property type="molecule type" value="Genomic_DNA"/>
</dbReference>
<comment type="similarity">
    <text evidence="1">Belongs to the GerPA/GerPF family.</text>
</comment>
<dbReference type="OrthoDB" id="2382149at2"/>
<feature type="region of interest" description="Disordered" evidence="2">
    <location>
        <begin position="41"/>
        <end position="72"/>
    </location>
</feature>
<dbReference type="Proteomes" id="UP000027936">
    <property type="component" value="Unassembled WGS sequence"/>
</dbReference>
<sequence length="72" mass="7232">MPSVIGGPINIGTASGVVHFGDSFYISPKNVSKLYSGSGGSNTGNLNMTNNGVSATNTFDPDAADQPNAQNG</sequence>
<dbReference type="RefSeq" id="WP_035195698.1">
    <property type="nucleotide sequence ID" value="NZ_JJRY01000008.1"/>
</dbReference>
<evidence type="ECO:0000313" key="3">
    <source>
        <dbReference type="EMBL" id="KEF38258.1"/>
    </source>
</evidence>
<proteinExistence type="inferred from homology"/>
<dbReference type="Pfam" id="PF10676">
    <property type="entry name" value="gerPA"/>
    <property type="match status" value="1"/>
</dbReference>
<name>A0A072NMW9_SCHAZ</name>
<gene>
    <name evidence="3" type="ORF">M670_02298</name>
</gene>
<dbReference type="PATRIC" id="fig|1348973.3.peg.2213"/>